<keyword evidence="3 5" id="KW-0547">Nucleotide-binding</keyword>
<dbReference type="GO" id="GO:0005524">
    <property type="term" value="F:ATP binding"/>
    <property type="evidence" value="ECO:0007669"/>
    <property type="project" value="UniProtKB-KW"/>
</dbReference>
<dbReference type="Gene3D" id="1.10.4200.10">
    <property type="entry name" value="Triphosphoribosyl-dephospho-CoA protein"/>
    <property type="match status" value="1"/>
</dbReference>
<dbReference type="InterPro" id="IPR002736">
    <property type="entry name" value="CitG"/>
</dbReference>
<name>A0AA37XKT0_9ENTE</name>
<evidence type="ECO:0000256" key="5">
    <source>
        <dbReference type="HAMAP-Rule" id="MF_00397"/>
    </source>
</evidence>
<evidence type="ECO:0000256" key="3">
    <source>
        <dbReference type="ARBA" id="ARBA00022741"/>
    </source>
</evidence>
<accession>A0AA37XKT0</accession>
<dbReference type="AlphaFoldDB" id="A0AA37XKT0"/>
<dbReference type="EC" id="2.4.2.52" evidence="5"/>
<dbReference type="GO" id="GO:0046917">
    <property type="term" value="F:triphosphoribosyl-dephospho-CoA synthase activity"/>
    <property type="evidence" value="ECO:0007669"/>
    <property type="project" value="UniProtKB-UniRule"/>
</dbReference>
<proteinExistence type="inferred from homology"/>
<sequence>MSNPILMQLTKFATKSLYYEVTLSPKPGLVDRFDNGAHQDMDFFMFIDSIESLAPYFYEYARLGFEHHGDLASLFTKLRHKGIEAERDMLEATYQINTHKGANFSFAVLLGATGFYLQEHSLPFSFQDTANVLSLVSQMTQHLVQQDFSHITQKNDLSHGEKLYIKTGVLGVRGEATQGYPALSNLLLPFLRDHTGQENTEVLLLRGLILLVSQIEDSNLLHRGGVNGWQQVKQRGMFIHESKLNEYDFRQSLTSFNQELIEKT</sequence>
<dbReference type="PANTHER" id="PTHR30201:SF2">
    <property type="entry name" value="2-(5''-TRIPHOSPHORIBOSYL)-3'-DEPHOSPHOCOENZYME-A SYNTHASE"/>
    <property type="match status" value="1"/>
</dbReference>
<dbReference type="GO" id="GO:0051191">
    <property type="term" value="P:prosthetic group biosynthetic process"/>
    <property type="evidence" value="ECO:0007669"/>
    <property type="project" value="TreeGrafter"/>
</dbReference>
<dbReference type="EMBL" id="BSUW01000001">
    <property type="protein sequence ID" value="GMA72096.1"/>
    <property type="molecule type" value="Genomic_DNA"/>
</dbReference>
<evidence type="ECO:0000256" key="4">
    <source>
        <dbReference type="ARBA" id="ARBA00022840"/>
    </source>
</evidence>
<organism evidence="6 7">
    <name type="scientific">Tetragenococcus osmophilus</name>
    <dbReference type="NCBI Taxonomy" id="526944"/>
    <lineage>
        <taxon>Bacteria</taxon>
        <taxon>Bacillati</taxon>
        <taxon>Bacillota</taxon>
        <taxon>Bacilli</taxon>
        <taxon>Lactobacillales</taxon>
        <taxon>Enterococcaceae</taxon>
        <taxon>Tetragenococcus</taxon>
    </lineage>
</organism>
<evidence type="ECO:0000313" key="7">
    <source>
        <dbReference type="Proteomes" id="UP001157039"/>
    </source>
</evidence>
<dbReference type="Proteomes" id="UP001157039">
    <property type="component" value="Unassembled WGS sequence"/>
</dbReference>
<evidence type="ECO:0000256" key="1">
    <source>
        <dbReference type="ARBA" id="ARBA00001210"/>
    </source>
</evidence>
<keyword evidence="2 5" id="KW-0808">Transferase</keyword>
<dbReference type="Pfam" id="PF01874">
    <property type="entry name" value="CitG"/>
    <property type="match status" value="1"/>
</dbReference>
<protein>
    <recommendedName>
        <fullName evidence="5">Probable 2-(5''-triphosphoribosyl)-3'-dephosphocoenzyme-A synthase</fullName>
        <shortName evidence="5">2-(5''-triphosphoribosyl)-3'-dephospho-CoA synthase</shortName>
        <ecNumber evidence="5">2.4.2.52</ecNumber>
    </recommendedName>
</protein>
<dbReference type="InterPro" id="IPR017551">
    <property type="entry name" value="TriPribosyl-deP-CoA_syn_CitG"/>
</dbReference>
<evidence type="ECO:0000313" key="6">
    <source>
        <dbReference type="EMBL" id="GMA72096.1"/>
    </source>
</evidence>
<keyword evidence="4 5" id="KW-0067">ATP-binding</keyword>
<dbReference type="RefSeq" id="WP_348541316.1">
    <property type="nucleotide sequence ID" value="NZ_BSUW01000001.1"/>
</dbReference>
<comment type="similarity">
    <text evidence="5">Belongs to the CitG/MdcB family.</text>
</comment>
<comment type="catalytic activity">
    <reaction evidence="1 5">
        <text>3'-dephospho-CoA + ATP = 2'-(5''-triphospho-alpha-D-ribosyl)-3'-dephospho-CoA + adenine</text>
        <dbReference type="Rhea" id="RHEA:15117"/>
        <dbReference type="ChEBI" id="CHEBI:16708"/>
        <dbReference type="ChEBI" id="CHEBI:30616"/>
        <dbReference type="ChEBI" id="CHEBI:57328"/>
        <dbReference type="ChEBI" id="CHEBI:61378"/>
        <dbReference type="EC" id="2.4.2.52"/>
    </reaction>
</comment>
<gene>
    <name evidence="5 6" type="primary">citG</name>
    <name evidence="6" type="ORF">GCM10025885_11450</name>
</gene>
<dbReference type="HAMAP" id="MF_00397">
    <property type="entry name" value="CitG"/>
    <property type="match status" value="1"/>
</dbReference>
<dbReference type="PANTHER" id="PTHR30201">
    <property type="entry name" value="TRIPHOSPHORIBOSYL-DEPHOSPHO-COA SYNTHASE"/>
    <property type="match status" value="1"/>
</dbReference>
<reference evidence="6 7" key="1">
    <citation type="journal article" date="2014" name="Int. J. Syst. Evol. Microbiol.">
        <title>Complete genome sequence of Corynebacterium casei LMG S-19264T (=DSM 44701T), isolated from a smear-ripened cheese.</title>
        <authorList>
            <consortium name="US DOE Joint Genome Institute (JGI-PGF)"/>
            <person name="Walter F."/>
            <person name="Albersmeier A."/>
            <person name="Kalinowski J."/>
            <person name="Ruckert C."/>
        </authorList>
    </citation>
    <scope>NUCLEOTIDE SEQUENCE [LARGE SCALE GENOMIC DNA]</scope>
    <source>
        <strain evidence="6 7">NBRC 114545</strain>
    </source>
</reference>
<evidence type="ECO:0000256" key="2">
    <source>
        <dbReference type="ARBA" id="ARBA00022679"/>
    </source>
</evidence>
<comment type="caution">
    <text evidence="6">The sequence shown here is derived from an EMBL/GenBank/DDBJ whole genome shotgun (WGS) entry which is preliminary data.</text>
</comment>